<keyword evidence="3" id="KW-1185">Reference proteome</keyword>
<dbReference type="STRING" id="3775.A0A1Q3BIB9"/>
<accession>A0A1Q3BIB9</accession>
<dbReference type="OrthoDB" id="1898513at2759"/>
<comment type="caution">
    <text evidence="2">The sequence shown here is derived from an EMBL/GenBank/DDBJ whole genome shotgun (WGS) entry which is preliminary data.</text>
</comment>
<dbReference type="GO" id="GO:0005200">
    <property type="term" value="F:structural constituent of cytoskeleton"/>
    <property type="evidence" value="ECO:0007669"/>
    <property type="project" value="TreeGrafter"/>
</dbReference>
<dbReference type="PANTHER" id="PTHR47357:SF1">
    <property type="entry name" value="SPINDLE POLE BODY COMPONENT 110"/>
    <property type="match status" value="1"/>
</dbReference>
<gene>
    <name evidence="2" type="ORF">CFOL_v3_11261</name>
</gene>
<name>A0A1Q3BIB9_CEPFO</name>
<evidence type="ECO:0000313" key="2">
    <source>
        <dbReference type="EMBL" id="GAV67757.1"/>
    </source>
</evidence>
<evidence type="ECO:0000256" key="1">
    <source>
        <dbReference type="SAM" id="Coils"/>
    </source>
</evidence>
<evidence type="ECO:0000313" key="3">
    <source>
        <dbReference type="Proteomes" id="UP000187406"/>
    </source>
</evidence>
<feature type="coiled-coil region" evidence="1">
    <location>
        <begin position="16"/>
        <end position="50"/>
    </location>
</feature>
<keyword evidence="1" id="KW-0175">Coiled coil</keyword>
<dbReference type="GO" id="GO:0005856">
    <property type="term" value="C:cytoskeleton"/>
    <property type="evidence" value="ECO:0007669"/>
    <property type="project" value="TreeGrafter"/>
</dbReference>
<dbReference type="Proteomes" id="UP000187406">
    <property type="component" value="Unassembled WGS sequence"/>
</dbReference>
<organism evidence="2 3">
    <name type="scientific">Cephalotus follicularis</name>
    <name type="common">Albany pitcher plant</name>
    <dbReference type="NCBI Taxonomy" id="3775"/>
    <lineage>
        <taxon>Eukaryota</taxon>
        <taxon>Viridiplantae</taxon>
        <taxon>Streptophyta</taxon>
        <taxon>Embryophyta</taxon>
        <taxon>Tracheophyta</taxon>
        <taxon>Spermatophyta</taxon>
        <taxon>Magnoliopsida</taxon>
        <taxon>eudicotyledons</taxon>
        <taxon>Gunneridae</taxon>
        <taxon>Pentapetalae</taxon>
        <taxon>rosids</taxon>
        <taxon>fabids</taxon>
        <taxon>Oxalidales</taxon>
        <taxon>Cephalotaceae</taxon>
        <taxon>Cephalotus</taxon>
    </lineage>
</organism>
<dbReference type="PANTHER" id="PTHR47357">
    <property type="entry name" value="COP1-INTERACTIVE PROTEIN 1"/>
    <property type="match status" value="1"/>
</dbReference>
<protein>
    <submittedName>
        <fullName evidence="2">Uncharacterized protein</fullName>
    </submittedName>
</protein>
<feature type="coiled-coil region" evidence="1">
    <location>
        <begin position="90"/>
        <end position="117"/>
    </location>
</feature>
<reference evidence="3" key="1">
    <citation type="submission" date="2016-04" db="EMBL/GenBank/DDBJ databases">
        <title>Cephalotus genome sequencing.</title>
        <authorList>
            <person name="Fukushima K."/>
            <person name="Hasebe M."/>
            <person name="Fang X."/>
        </authorList>
    </citation>
    <scope>NUCLEOTIDE SEQUENCE [LARGE SCALE GENOMIC DNA]</scope>
    <source>
        <strain evidence="3">cv. St1</strain>
    </source>
</reference>
<dbReference type="InParanoid" id="A0A1Q3BIB9"/>
<proteinExistence type="predicted"/>
<dbReference type="AlphaFoldDB" id="A0A1Q3BIB9"/>
<dbReference type="EMBL" id="BDDD01000586">
    <property type="protein sequence ID" value="GAV67757.1"/>
    <property type="molecule type" value="Genomic_DNA"/>
</dbReference>
<sequence length="161" mass="19057">MESLYDIKEFGMQNEINRLKAELIERGEHVENLNKEFDKLKLKYDMVVAEKDGFSAKVNSLFADVILRDKQIRQMEEHLHKLHMEHGEMIAESNRVKELLKLRVEALEKEVNRQRIMILDGAECKREAIRQLCFSLEYYRSGYKQLREAFLGYKRHAVVAA</sequence>